<reference evidence="3" key="1">
    <citation type="journal article" date="2018" name="Algal Res.">
        <title>Characterization of plant carbon substrate utilization by Auxenochlorella protothecoides.</title>
        <authorList>
            <person name="Vogler B.W."/>
            <person name="Starkenburg S.R."/>
            <person name="Sudasinghe N."/>
            <person name="Schambach J.Y."/>
            <person name="Rollin J.A."/>
            <person name="Pattathil S."/>
            <person name="Barry A.N."/>
        </authorList>
    </citation>
    <scope>NUCLEOTIDE SEQUENCE [LARGE SCALE GENOMIC DNA]</scope>
    <source>
        <strain evidence="3">UTEX 25</strain>
    </source>
</reference>
<dbReference type="PANTHER" id="PTHR40861:SF1">
    <property type="entry name" value="PHOSPHATIDATE PHOSPHATASE APP1 CATALYTIC DOMAIN-CONTAINING PROTEIN"/>
    <property type="match status" value="1"/>
</dbReference>
<gene>
    <name evidence="2" type="ORF">APUTEX25_002806</name>
</gene>
<dbReference type="Proteomes" id="UP000279271">
    <property type="component" value="Unassembled WGS sequence"/>
</dbReference>
<protein>
    <recommendedName>
        <fullName evidence="4">Pentacotripeptide-repeat region of PRORP domain-containing protein</fullName>
    </recommendedName>
</protein>
<evidence type="ECO:0000313" key="2">
    <source>
        <dbReference type="EMBL" id="RMZ56717.1"/>
    </source>
</evidence>
<proteinExistence type="predicted"/>
<dbReference type="AlphaFoldDB" id="A0A3M7L289"/>
<sequence>MYSVAILGALLVFLGSEKSFVHFSRTARRVFWYLLSCALGLWLVRWLQTLEGMSMLWVFLSAVLAASVVEDEVSKARGLVILDNEACRRQRAALRTPAAQGLAERVMDLVAAVTRGQGYTAGTVQLLGELRGTTRRLRAGLHAALAGAGADELNYVLTAVNAPALLEVVAPETVTVLVRGRVAALTTVSRSVLVDAFQKLGLRHRTSRQAAVRDVLLATRGLDLTRLKAYIDDGGDYHSCYKLMYNDLQGELQQEVLAHVTREGRRVAAAFARHAGPSAPPGVVLKVLSDVDDTLFSSGAHWPAGVDARYPRKCFYPGALAFYAELDRCFAARHAGALAAVAQELQLEEAEELLRRWAQRDIYFLKTHVGMAAQARRVSLPIQAFLMGLLDAAALHRIAKTAQTDFVRIWGRYGGRTAGRNLPRAMKRLNADIARVNRLLPEKLCSSGQLDAACRLAEEACAGANPPSYTNLQHVLNATLQAHSPFLAVRILRAMSRAGYAPNKVTYCALIAALGREGPRGGEGSVQAFELWKELEARNVELDAAAIRTGMKACVGVGDLPAAEALLSGLLSGAHPAPPDARAFNIVLSGHARAGDMLDTLATLCVRTGEFRMGMQALRALERMGVEVDKSKYRQLLEGGGRGAGEAGKAASRPLLANEHLERLKFWLGLPNNYYEGGWGGARGGGQE</sequence>
<organism evidence="2 3">
    <name type="scientific">Auxenochlorella protothecoides</name>
    <name type="common">Green microalga</name>
    <name type="synonym">Chlorella protothecoides</name>
    <dbReference type="NCBI Taxonomy" id="3075"/>
    <lineage>
        <taxon>Eukaryota</taxon>
        <taxon>Viridiplantae</taxon>
        <taxon>Chlorophyta</taxon>
        <taxon>core chlorophytes</taxon>
        <taxon>Trebouxiophyceae</taxon>
        <taxon>Chlorellales</taxon>
        <taxon>Chlorellaceae</taxon>
        <taxon>Auxenochlorella</taxon>
    </lineage>
</organism>
<accession>A0A3M7L289</accession>
<keyword evidence="1" id="KW-0472">Membrane</keyword>
<evidence type="ECO:0008006" key="4">
    <source>
        <dbReference type="Google" id="ProtNLM"/>
    </source>
</evidence>
<feature type="transmembrane region" description="Helical" evidence="1">
    <location>
        <begin position="29"/>
        <end position="47"/>
    </location>
</feature>
<name>A0A3M7L289_AUXPR</name>
<evidence type="ECO:0000256" key="1">
    <source>
        <dbReference type="SAM" id="Phobius"/>
    </source>
</evidence>
<comment type="caution">
    <text evidence="2">The sequence shown here is derived from an EMBL/GenBank/DDBJ whole genome shotgun (WGS) entry which is preliminary data.</text>
</comment>
<dbReference type="InterPro" id="IPR011990">
    <property type="entry name" value="TPR-like_helical_dom_sf"/>
</dbReference>
<keyword evidence="1" id="KW-1133">Transmembrane helix</keyword>
<evidence type="ECO:0000313" key="3">
    <source>
        <dbReference type="Proteomes" id="UP000279271"/>
    </source>
</evidence>
<dbReference type="EMBL" id="QOKY01000135">
    <property type="protein sequence ID" value="RMZ56717.1"/>
    <property type="molecule type" value="Genomic_DNA"/>
</dbReference>
<dbReference type="PANTHER" id="PTHR40861">
    <property type="entry name" value="DUF2183 DOMAIN-CONTAINING PROTEIN"/>
    <property type="match status" value="1"/>
</dbReference>
<keyword evidence="1" id="KW-0812">Transmembrane</keyword>
<dbReference type="Gene3D" id="1.25.40.10">
    <property type="entry name" value="Tetratricopeptide repeat domain"/>
    <property type="match status" value="1"/>
</dbReference>